<keyword evidence="2" id="KW-1185">Reference proteome</keyword>
<evidence type="ECO:0000313" key="1">
    <source>
        <dbReference type="EMBL" id="MXQ84121.1"/>
    </source>
</evidence>
<accession>A0A6B0R5B9</accession>
<dbReference type="EMBL" id="VBQZ03000019">
    <property type="protein sequence ID" value="MXQ84121.1"/>
    <property type="molecule type" value="Genomic_DNA"/>
</dbReference>
<sequence length="151" mass="16492">MQLLRRLQQGLPCKGELTLQEEGLPRCGEQTEALGQIESETVCLLKGRWKPAVPFHFAFMVYKSVCSELLCFMPDTPPAVAGICIHMGTPGRKFTSGGQFKCRFSVNSDDCGLKLPTVGQRPETRSPNLKAGGQQKLRLAAQTLGTGGRVR</sequence>
<evidence type="ECO:0000313" key="2">
    <source>
        <dbReference type="Proteomes" id="UP000322234"/>
    </source>
</evidence>
<comment type="caution">
    <text evidence="1">The sequence shown here is derived from an EMBL/GenBank/DDBJ whole genome shotgun (WGS) entry which is preliminary data.</text>
</comment>
<name>A0A6B0R5B9_9CETA</name>
<organism evidence="1 2">
    <name type="scientific">Bos mutus</name>
    <name type="common">wild yak</name>
    <dbReference type="NCBI Taxonomy" id="72004"/>
    <lineage>
        <taxon>Eukaryota</taxon>
        <taxon>Metazoa</taxon>
        <taxon>Chordata</taxon>
        <taxon>Craniata</taxon>
        <taxon>Vertebrata</taxon>
        <taxon>Euteleostomi</taxon>
        <taxon>Mammalia</taxon>
        <taxon>Eutheria</taxon>
        <taxon>Laurasiatheria</taxon>
        <taxon>Artiodactyla</taxon>
        <taxon>Ruminantia</taxon>
        <taxon>Pecora</taxon>
        <taxon>Bovidae</taxon>
        <taxon>Bovinae</taxon>
        <taxon>Bos</taxon>
    </lineage>
</organism>
<dbReference type="AlphaFoldDB" id="A0A6B0R5B9"/>
<gene>
    <name evidence="1" type="ORF">E5288_WYG012138</name>
</gene>
<proteinExistence type="predicted"/>
<dbReference type="Proteomes" id="UP000322234">
    <property type="component" value="Unassembled WGS sequence"/>
</dbReference>
<reference evidence="1" key="1">
    <citation type="submission" date="2019-10" db="EMBL/GenBank/DDBJ databases">
        <title>The sequence and de novo assembly of the wild yak genome.</title>
        <authorList>
            <person name="Liu Y."/>
        </authorList>
    </citation>
    <scope>NUCLEOTIDE SEQUENCE [LARGE SCALE GENOMIC DNA]</scope>
    <source>
        <strain evidence="1">WY2019</strain>
    </source>
</reference>
<protein>
    <submittedName>
        <fullName evidence="1">Uncharacterized protein</fullName>
    </submittedName>
</protein>